<name>A0A2K3PM12_TRIPR</name>
<dbReference type="Pfam" id="PF12937">
    <property type="entry name" value="F-box-like"/>
    <property type="match status" value="1"/>
</dbReference>
<gene>
    <name evidence="2" type="ORF">L195_g013040</name>
</gene>
<dbReference type="Gene3D" id="1.20.1280.50">
    <property type="match status" value="1"/>
</dbReference>
<dbReference type="InterPro" id="IPR005174">
    <property type="entry name" value="KIB1-4_b-propeller"/>
</dbReference>
<reference evidence="2 3" key="2">
    <citation type="journal article" date="2017" name="Front. Plant Sci.">
        <title>Gene Classification and Mining of Molecular Markers Useful in Red Clover (Trifolium pratense) Breeding.</title>
        <authorList>
            <person name="Istvanek J."/>
            <person name="Dluhosova J."/>
            <person name="Dluhos P."/>
            <person name="Patkova L."/>
            <person name="Nedelnik J."/>
            <person name="Repkova J."/>
        </authorList>
    </citation>
    <scope>NUCLEOTIDE SEQUENCE [LARGE SCALE GENOMIC DNA]</scope>
    <source>
        <strain evidence="3">cv. Tatra</strain>
        <tissue evidence="2">Young leaves</tissue>
    </source>
</reference>
<dbReference type="SUPFAM" id="SSF81383">
    <property type="entry name" value="F-box domain"/>
    <property type="match status" value="1"/>
</dbReference>
<dbReference type="InterPro" id="IPR001810">
    <property type="entry name" value="F-box_dom"/>
</dbReference>
<evidence type="ECO:0000259" key="1">
    <source>
        <dbReference type="PROSITE" id="PS50181"/>
    </source>
</evidence>
<dbReference type="STRING" id="57577.A0A2K3PM12"/>
<organism evidence="2 3">
    <name type="scientific">Trifolium pratense</name>
    <name type="common">Red clover</name>
    <dbReference type="NCBI Taxonomy" id="57577"/>
    <lineage>
        <taxon>Eukaryota</taxon>
        <taxon>Viridiplantae</taxon>
        <taxon>Streptophyta</taxon>
        <taxon>Embryophyta</taxon>
        <taxon>Tracheophyta</taxon>
        <taxon>Spermatophyta</taxon>
        <taxon>Magnoliopsida</taxon>
        <taxon>eudicotyledons</taxon>
        <taxon>Gunneridae</taxon>
        <taxon>Pentapetalae</taxon>
        <taxon>rosids</taxon>
        <taxon>fabids</taxon>
        <taxon>Fabales</taxon>
        <taxon>Fabaceae</taxon>
        <taxon>Papilionoideae</taxon>
        <taxon>50 kb inversion clade</taxon>
        <taxon>NPAAA clade</taxon>
        <taxon>Hologalegina</taxon>
        <taxon>IRL clade</taxon>
        <taxon>Trifolieae</taxon>
        <taxon>Trifolium</taxon>
    </lineage>
</organism>
<proteinExistence type="predicted"/>
<evidence type="ECO:0000313" key="3">
    <source>
        <dbReference type="Proteomes" id="UP000236291"/>
    </source>
</evidence>
<dbReference type="CDD" id="cd09917">
    <property type="entry name" value="F-box_SF"/>
    <property type="match status" value="1"/>
</dbReference>
<dbReference type="PANTHER" id="PTHR33127">
    <property type="entry name" value="TRANSMEMBRANE PROTEIN"/>
    <property type="match status" value="1"/>
</dbReference>
<accession>A0A2K3PM12</accession>
<dbReference type="PROSITE" id="PS50181">
    <property type="entry name" value="FBOX"/>
    <property type="match status" value="1"/>
</dbReference>
<feature type="domain" description="F-box" evidence="1">
    <location>
        <begin position="68"/>
        <end position="119"/>
    </location>
</feature>
<dbReference type="AlphaFoldDB" id="A0A2K3PM12"/>
<comment type="caution">
    <text evidence="2">The sequence shown here is derived from an EMBL/GenBank/DDBJ whole genome shotgun (WGS) entry which is preliminary data.</text>
</comment>
<dbReference type="PANTHER" id="PTHR33127:SF5">
    <property type="entry name" value="TRANSMEMBRANE PROTEIN"/>
    <property type="match status" value="1"/>
</dbReference>
<reference evidence="2 3" key="1">
    <citation type="journal article" date="2014" name="Am. J. Bot.">
        <title>Genome assembly and annotation for red clover (Trifolium pratense; Fabaceae).</title>
        <authorList>
            <person name="Istvanek J."/>
            <person name="Jaros M."/>
            <person name="Krenek A."/>
            <person name="Repkova J."/>
        </authorList>
    </citation>
    <scope>NUCLEOTIDE SEQUENCE [LARGE SCALE GENOMIC DNA]</scope>
    <source>
        <strain evidence="3">cv. Tatra</strain>
        <tissue evidence="2">Young leaves</tissue>
    </source>
</reference>
<dbReference type="InterPro" id="IPR036047">
    <property type="entry name" value="F-box-like_dom_sf"/>
</dbReference>
<dbReference type="EMBL" id="ASHM01008424">
    <property type="protein sequence ID" value="PNY16322.1"/>
    <property type="molecule type" value="Genomic_DNA"/>
</dbReference>
<dbReference type="Pfam" id="PF03478">
    <property type="entry name" value="Beta-prop_KIB1-4"/>
    <property type="match status" value="1"/>
</dbReference>
<dbReference type="Proteomes" id="UP000236291">
    <property type="component" value="Unassembled WGS sequence"/>
</dbReference>
<protein>
    <submittedName>
        <fullName evidence="2">F-box/kelch-repeat protein at1g57790-like protein</fullName>
    </submittedName>
</protein>
<evidence type="ECO:0000313" key="2">
    <source>
        <dbReference type="EMBL" id="PNY16322.1"/>
    </source>
</evidence>
<sequence>MRWLPHQQYCVRNCGCGPQFKTIRSFVEIYHFCLAHVYLILILLSRASDRITGNRRAAAEVKSENLKQQAWADLPVELLELILSRLIVVDNVRASVVCKRWHSVASSVRAADQSPWLMYFPKSDNCYDFYDPVRRKIHSHEFPELDECRVCYTKDGWLLLCREQWAIYHHFSLFNPFTRELIKLPRFERSYYNAAFSCAPTSAKCVILTVKHVNPTLVAISTCYPGANEWTTVNYQHRSVFVISIWDKLVFSNGLFYCLSLTGWLGVFDPLERTWSVLEIPPPKCLVENFITKDWRKGKFITAHEGNIFVIHICCGEDPIIFKLDQTLMEWKEVKTLGGVTLFASFLSSHSRTYITGIMRNSVYFSKVRFYGKRCISFSLDEHRYYPNKQCHDWVERNAFDTIWIEPPKDFAGWM</sequence>